<dbReference type="EMBL" id="HG001593">
    <property type="protein sequence ID" value="CDF32871.1"/>
    <property type="molecule type" value="Genomic_DNA"/>
</dbReference>
<feature type="compositionally biased region" description="Basic and acidic residues" evidence="1">
    <location>
        <begin position="444"/>
        <end position="455"/>
    </location>
</feature>
<feature type="compositionally biased region" description="Polar residues" evidence="1">
    <location>
        <begin position="211"/>
        <end position="221"/>
    </location>
</feature>
<feature type="domain" description="Nuclease associated modular" evidence="2">
    <location>
        <begin position="288"/>
        <end position="304"/>
    </location>
</feature>
<gene>
    <name evidence="3" type="ORF">CHC_T00001667001</name>
</gene>
<dbReference type="InterPro" id="IPR003611">
    <property type="entry name" value="NUMOD3"/>
</dbReference>
<accession>R7Q648</accession>
<feature type="domain" description="Nuclease associated modular" evidence="2">
    <location>
        <begin position="254"/>
        <end position="270"/>
    </location>
</feature>
<dbReference type="GO" id="GO:0003677">
    <property type="term" value="F:DNA binding"/>
    <property type="evidence" value="ECO:0007669"/>
    <property type="project" value="InterPro"/>
</dbReference>
<protein>
    <recommendedName>
        <fullName evidence="2">Nuclease associated modular domain-containing protein</fullName>
    </recommendedName>
</protein>
<organism evidence="3 4">
    <name type="scientific">Chondrus crispus</name>
    <name type="common">Carrageen Irish moss</name>
    <name type="synonym">Polymorpha crispa</name>
    <dbReference type="NCBI Taxonomy" id="2769"/>
    <lineage>
        <taxon>Eukaryota</taxon>
        <taxon>Rhodophyta</taxon>
        <taxon>Florideophyceae</taxon>
        <taxon>Rhodymeniophycidae</taxon>
        <taxon>Gigartinales</taxon>
        <taxon>Gigartinaceae</taxon>
        <taxon>Chondrus</taxon>
    </lineage>
</organism>
<proteinExistence type="predicted"/>
<feature type="domain" description="Nuclease associated modular" evidence="2">
    <location>
        <begin position="358"/>
        <end position="374"/>
    </location>
</feature>
<dbReference type="OrthoDB" id="6013at2759"/>
<dbReference type="Pfam" id="PF07460">
    <property type="entry name" value="NUMOD3"/>
    <property type="match status" value="2"/>
</dbReference>
<dbReference type="SUPFAM" id="SSF64496">
    <property type="entry name" value="DNA-binding domain of intron-encoded endonucleases"/>
    <property type="match status" value="1"/>
</dbReference>
<feature type="region of interest" description="Disordered" evidence="1">
    <location>
        <begin position="391"/>
        <end position="457"/>
    </location>
</feature>
<reference evidence="4" key="1">
    <citation type="journal article" date="2013" name="Proc. Natl. Acad. Sci. U.S.A.">
        <title>Genome structure and metabolic features in the red seaweed Chondrus crispus shed light on evolution of the Archaeplastida.</title>
        <authorList>
            <person name="Collen J."/>
            <person name="Porcel B."/>
            <person name="Carre W."/>
            <person name="Ball S.G."/>
            <person name="Chaparro C."/>
            <person name="Tonon T."/>
            <person name="Barbeyron T."/>
            <person name="Michel G."/>
            <person name="Noel B."/>
            <person name="Valentin K."/>
            <person name="Elias M."/>
            <person name="Artiguenave F."/>
            <person name="Arun A."/>
            <person name="Aury J.M."/>
            <person name="Barbosa-Neto J.F."/>
            <person name="Bothwell J.H."/>
            <person name="Bouget F.Y."/>
            <person name="Brillet L."/>
            <person name="Cabello-Hurtado F."/>
            <person name="Capella-Gutierrez S."/>
            <person name="Charrier B."/>
            <person name="Cladiere L."/>
            <person name="Cock J.M."/>
            <person name="Coelho S.M."/>
            <person name="Colleoni C."/>
            <person name="Czjzek M."/>
            <person name="Da Silva C."/>
            <person name="Delage L."/>
            <person name="Denoeud F."/>
            <person name="Deschamps P."/>
            <person name="Dittami S.M."/>
            <person name="Gabaldon T."/>
            <person name="Gachon C.M."/>
            <person name="Groisillier A."/>
            <person name="Herve C."/>
            <person name="Jabbari K."/>
            <person name="Katinka M."/>
            <person name="Kloareg B."/>
            <person name="Kowalczyk N."/>
            <person name="Labadie K."/>
            <person name="Leblanc C."/>
            <person name="Lopez P.J."/>
            <person name="McLachlan D.H."/>
            <person name="Meslet-Cladiere L."/>
            <person name="Moustafa A."/>
            <person name="Nehr Z."/>
            <person name="Nyvall Collen P."/>
            <person name="Panaud O."/>
            <person name="Partensky F."/>
            <person name="Poulain J."/>
            <person name="Rensing S.A."/>
            <person name="Rousvoal S."/>
            <person name="Samson G."/>
            <person name="Symeonidi A."/>
            <person name="Weissenbach J."/>
            <person name="Zambounis A."/>
            <person name="Wincker P."/>
            <person name="Boyen C."/>
        </authorList>
    </citation>
    <scope>NUCLEOTIDE SEQUENCE [LARGE SCALE GENOMIC DNA]</scope>
    <source>
        <strain evidence="4">cv. Stackhouse</strain>
    </source>
</reference>
<dbReference type="Gramene" id="CDF32871">
    <property type="protein sequence ID" value="CDF32871"/>
    <property type="gene ID" value="CHC_T00001667001"/>
</dbReference>
<sequence length="680" mass="74657">MVQEPIYPYFSPISRTTQASPPPCPSCQPYRRALILKGSSPPQALFHACLAPPLTAPQTSFSHCNPLSLAIHIHHLPQCRHLVSDIPLHSCVPFVRSPDAQLTYHPNLLFTPFPPLPATLPIQTQMAPRFLNLFFVPGLHRINAAPSARSIHPVPNPNVFCPSSRHATVNPPKPAHKARIRHINVPRGSRAAPKSTVAPLAAAAPLRSTLRGTQSATTTLLPTVDTPKASGHKHTAESKRKISAANRGNVPWNKGRKHSEETKRKISEGTRRAMLQPAMRRLLKERAKGRKHSEATKLKIRETARASRGANSAIRKQKRQAVPFSFPESVIADLNAKVQHQLEKSYILSESQHLVVREKRPMAEETKAKLSAKIKELWSDPDYRSKVAEGIESRAQRVGRTRSPPSSPRASRASSPRPAKPKKEPGSPKSSTRRSRSKSPEVSTEDKKSSFHDDIDSSEIFLEPESLDGITKEDLGLFVPLSEGQINVTAAKEQAFAITSRASPDALFSDISLQDPHGLFDSPAHSERALGCEKSDVMDSFNDEHGCSKLESEIAIRQPYLLDPALPRSSLEDLAISSTEAAYPYEATRPQFLGPLDMPSFYGTVPLAALAPCPSMGQSVCPERTSPEIQFNTDLAHFEDQVMSHEVWATSVSDELFCSSVESNSNNTGAFDSLEEGHSC</sequence>
<dbReference type="PANTHER" id="PTHR34199">
    <property type="entry name" value="NUMOD3 MOTIF FAMILY PROTEIN, EXPRESSED"/>
    <property type="match status" value="1"/>
</dbReference>
<dbReference type="RefSeq" id="XP_005712672.1">
    <property type="nucleotide sequence ID" value="XM_005712615.1"/>
</dbReference>
<keyword evidence="4" id="KW-1185">Reference proteome</keyword>
<dbReference type="Proteomes" id="UP000012073">
    <property type="component" value="Unassembled WGS sequence"/>
</dbReference>
<dbReference type="PANTHER" id="PTHR34199:SF2">
    <property type="entry name" value="NUMOD3 MOTIF FAMILY PROTEIN, EXPRESSED"/>
    <property type="match status" value="1"/>
</dbReference>
<evidence type="ECO:0000313" key="3">
    <source>
        <dbReference type="EMBL" id="CDF32871.1"/>
    </source>
</evidence>
<feature type="compositionally biased region" description="Low complexity" evidence="1">
    <location>
        <begin position="402"/>
        <end position="417"/>
    </location>
</feature>
<name>R7Q648_CHOCR</name>
<dbReference type="GeneID" id="17320388"/>
<dbReference type="STRING" id="2769.R7Q648"/>
<dbReference type="SMART" id="SM00496">
    <property type="entry name" value="IENR2"/>
    <property type="match status" value="4"/>
</dbReference>
<feature type="region of interest" description="Disordered" evidence="1">
    <location>
        <begin position="211"/>
        <end position="241"/>
    </location>
</feature>
<dbReference type="KEGG" id="ccp:CHC_T00001667001"/>
<evidence type="ECO:0000256" key="1">
    <source>
        <dbReference type="SAM" id="MobiDB-lite"/>
    </source>
</evidence>
<feature type="domain" description="Nuclease associated modular" evidence="2">
    <location>
        <begin position="230"/>
        <end position="246"/>
    </location>
</feature>
<evidence type="ECO:0000259" key="2">
    <source>
        <dbReference type="SMART" id="SM00496"/>
    </source>
</evidence>
<evidence type="ECO:0000313" key="4">
    <source>
        <dbReference type="Proteomes" id="UP000012073"/>
    </source>
</evidence>
<dbReference type="AlphaFoldDB" id="R7Q648"/>